<dbReference type="SUPFAM" id="SSF53686">
    <property type="entry name" value="Tryptophan synthase beta subunit-like PLP-dependent enzymes"/>
    <property type="match status" value="1"/>
</dbReference>
<protein>
    <submittedName>
        <fullName evidence="1">Tryptophan synthase beta chain like protein</fullName>
    </submittedName>
</protein>
<organism evidence="1 2">
    <name type="scientific">Methanosarcina mazei Tuc01</name>
    <dbReference type="NCBI Taxonomy" id="1236903"/>
    <lineage>
        <taxon>Archaea</taxon>
        <taxon>Methanobacteriati</taxon>
        <taxon>Methanobacteriota</taxon>
        <taxon>Stenosarchaea group</taxon>
        <taxon>Methanomicrobia</taxon>
        <taxon>Methanosarcinales</taxon>
        <taxon>Methanosarcinaceae</taxon>
        <taxon>Methanosarcina</taxon>
    </lineage>
</organism>
<accession>M1P5W7</accession>
<reference evidence="1 2" key="1">
    <citation type="journal article" date="2013" name="Genome Announc.">
        <title>Complete Genome of a Methanosarcina mazei Strain Isolated from Sediment Samples from an Amazonian Flooded Area.</title>
        <authorList>
            <person name="Assis das Gracas D."/>
            <person name="Thiago Juca Ramos R."/>
            <person name="Vieira Araujo A.C."/>
            <person name="Zahlouth R."/>
            <person name="Ribeiro Carneiro A."/>
            <person name="Souza Lopes T."/>
            <person name="Azevedo Barauna R."/>
            <person name="Azevedo V."/>
            <person name="Cruz Schneider M.P."/>
            <person name="Pellizari V.H."/>
            <person name="Silva A."/>
        </authorList>
    </citation>
    <scope>NUCLEOTIDE SEQUENCE [LARGE SCALE GENOMIC DNA]</scope>
    <source>
        <strain evidence="1 2">Tuc01</strain>
    </source>
</reference>
<dbReference type="Gene3D" id="3.40.50.1100">
    <property type="match status" value="1"/>
</dbReference>
<dbReference type="KEGG" id="mmaz:MmTuc01_0344"/>
<evidence type="ECO:0000313" key="2">
    <source>
        <dbReference type="Proteomes" id="UP000011718"/>
    </source>
</evidence>
<proteinExistence type="predicted"/>
<dbReference type="InterPro" id="IPR036052">
    <property type="entry name" value="TrpB-like_PALP_sf"/>
</dbReference>
<dbReference type="Proteomes" id="UP000011718">
    <property type="component" value="Chromosome"/>
</dbReference>
<sequence>MEQTKIILDENEMPKRWYNVLSDLPSPIDPPLDPRTWQPINPEALEPIFAKELIRQEMSSDRYIDIPAEILDVYRLWRPSPLFRAHQLEKDLKTPAKIYFLFRI</sequence>
<evidence type="ECO:0000313" key="1">
    <source>
        <dbReference type="EMBL" id="AGF95792.1"/>
    </source>
</evidence>
<dbReference type="EMBL" id="CP004144">
    <property type="protein sequence ID" value="AGF95792.1"/>
    <property type="molecule type" value="Genomic_DNA"/>
</dbReference>
<dbReference type="HOGENOM" id="CLU_2304702_0_0_2"/>
<gene>
    <name evidence="1" type="ORF">MmTuc01_0344</name>
</gene>
<dbReference type="BioCyc" id="MMAZ1236903:G139K-340-MONOMER"/>
<name>M1P5W7_METMZ</name>
<dbReference type="AlphaFoldDB" id="M1P5W7"/>